<name>A0A6F8PTP4_9GAMM</name>
<dbReference type="InterPro" id="IPR002898">
    <property type="entry name" value="MotA_ExbB_proton_chnl"/>
</dbReference>
<feature type="transmembrane region" description="Helical" evidence="9">
    <location>
        <begin position="33"/>
        <end position="54"/>
    </location>
</feature>
<feature type="domain" description="MotA/TolQ/ExbB proton channel" evidence="10">
    <location>
        <begin position="104"/>
        <end position="218"/>
    </location>
</feature>
<dbReference type="Pfam" id="PF01618">
    <property type="entry name" value="MotA_ExbB"/>
    <property type="match status" value="1"/>
</dbReference>
<evidence type="ECO:0000256" key="2">
    <source>
        <dbReference type="ARBA" id="ARBA00008038"/>
    </source>
</evidence>
<proteinExistence type="inferred from homology"/>
<evidence type="ECO:0000256" key="5">
    <source>
        <dbReference type="ARBA" id="ARBA00022692"/>
    </source>
</evidence>
<dbReference type="AlphaFoldDB" id="A0A6F8PTP4"/>
<keyword evidence="11" id="KW-0969">Cilium</keyword>
<evidence type="ECO:0000256" key="1">
    <source>
        <dbReference type="ARBA" id="ARBA00004651"/>
    </source>
</evidence>
<gene>
    <name evidence="11" type="ORF">THMIRHAS_08520</name>
</gene>
<evidence type="ECO:0000313" key="11">
    <source>
        <dbReference type="EMBL" id="BBP45479.1"/>
    </source>
</evidence>
<dbReference type="RefSeq" id="WP_173271231.1">
    <property type="nucleotide sequence ID" value="NZ_AP021889.1"/>
</dbReference>
<feature type="transmembrane region" description="Helical" evidence="9">
    <location>
        <begin position="182"/>
        <end position="205"/>
    </location>
</feature>
<organism evidence="11 12">
    <name type="scientific">Thiosulfatimonas sediminis</name>
    <dbReference type="NCBI Taxonomy" id="2675054"/>
    <lineage>
        <taxon>Bacteria</taxon>
        <taxon>Pseudomonadati</taxon>
        <taxon>Pseudomonadota</taxon>
        <taxon>Gammaproteobacteria</taxon>
        <taxon>Thiotrichales</taxon>
        <taxon>Piscirickettsiaceae</taxon>
        <taxon>Thiosulfatimonas</taxon>
    </lineage>
</organism>
<keyword evidence="11" id="KW-0966">Cell projection</keyword>
<comment type="subcellular location">
    <subcellularLocation>
        <location evidence="1">Cell membrane</location>
        <topology evidence="1">Multi-pass membrane protein</topology>
    </subcellularLocation>
</comment>
<dbReference type="PANTHER" id="PTHR30433">
    <property type="entry name" value="CHEMOTAXIS PROTEIN MOTA"/>
    <property type="match status" value="1"/>
</dbReference>
<evidence type="ECO:0000256" key="4">
    <source>
        <dbReference type="ARBA" id="ARBA00022475"/>
    </source>
</evidence>
<evidence type="ECO:0000256" key="6">
    <source>
        <dbReference type="ARBA" id="ARBA00022779"/>
    </source>
</evidence>
<protein>
    <submittedName>
        <fullName evidence="11">Flagellar motor protein PomA</fullName>
    </submittedName>
</protein>
<dbReference type="PROSITE" id="PS01307">
    <property type="entry name" value="MOTA"/>
    <property type="match status" value="1"/>
</dbReference>
<evidence type="ECO:0000256" key="8">
    <source>
        <dbReference type="ARBA" id="ARBA00023136"/>
    </source>
</evidence>
<dbReference type="KEGG" id="tse:THMIRHAS_08520"/>
<comment type="similarity">
    <text evidence="2">Belongs to the MotA family.</text>
</comment>
<dbReference type="PANTHER" id="PTHR30433:SF2">
    <property type="entry name" value="MOTILITY PROTEIN A"/>
    <property type="match status" value="1"/>
</dbReference>
<keyword evidence="8 9" id="KW-0472">Membrane</keyword>
<keyword evidence="6" id="KW-0283">Flagellar rotation</keyword>
<evidence type="ECO:0000256" key="3">
    <source>
        <dbReference type="ARBA" id="ARBA00022448"/>
    </source>
</evidence>
<dbReference type="InterPro" id="IPR000540">
    <property type="entry name" value="Flag_MotA_CS"/>
</dbReference>
<evidence type="ECO:0000256" key="9">
    <source>
        <dbReference type="SAM" id="Phobius"/>
    </source>
</evidence>
<keyword evidence="7 9" id="KW-1133">Transmembrane helix</keyword>
<dbReference type="Proteomes" id="UP000501726">
    <property type="component" value="Chromosome"/>
</dbReference>
<dbReference type="InterPro" id="IPR047055">
    <property type="entry name" value="MotA-like"/>
</dbReference>
<dbReference type="EMBL" id="AP021889">
    <property type="protein sequence ID" value="BBP45479.1"/>
    <property type="molecule type" value="Genomic_DNA"/>
</dbReference>
<feature type="transmembrane region" description="Helical" evidence="9">
    <location>
        <begin position="153"/>
        <end position="170"/>
    </location>
</feature>
<sequence>MSYSTLIGLLAGIIIVLIAMAMGEGVSLGVFFNVPGIMIVVGGTAAATMIRYSLADSLSAIGMSFHALKLNKETTDLNELVDITEELIRLSRAKGVLAMEEFEVGNRFYQNGVRMLVDGYSPELVAQSLREQTNLLNDKAETSAGVFRSIGEAAPAFGMIGTLVGLVQMLSNLSDPSAIGPAMAVAMLTTLYGAMIANLFALPVADKIASWTKNETYRQAMIIEAVDSIARGHNPAVMRDLLAPYLQGTAKSKQQDKGDEQ</sequence>
<reference evidence="12" key="1">
    <citation type="submission" date="2019-11" db="EMBL/GenBank/DDBJ databases">
        <title>Isolation and characterization of two novel species in the genus Thiomicrorhabdus.</title>
        <authorList>
            <person name="Mochizuki J."/>
            <person name="Kojima H."/>
            <person name="Fukui M."/>
        </authorList>
    </citation>
    <scope>NUCLEOTIDE SEQUENCE [LARGE SCALE GENOMIC DNA]</scope>
    <source>
        <strain evidence="12">aks77</strain>
    </source>
</reference>
<dbReference type="GO" id="GO:0005886">
    <property type="term" value="C:plasma membrane"/>
    <property type="evidence" value="ECO:0007669"/>
    <property type="project" value="UniProtKB-SubCell"/>
</dbReference>
<evidence type="ECO:0000313" key="12">
    <source>
        <dbReference type="Proteomes" id="UP000501726"/>
    </source>
</evidence>
<keyword evidence="12" id="KW-1185">Reference proteome</keyword>
<keyword evidence="5 9" id="KW-0812">Transmembrane</keyword>
<evidence type="ECO:0000256" key="7">
    <source>
        <dbReference type="ARBA" id="ARBA00022989"/>
    </source>
</evidence>
<dbReference type="GO" id="GO:0006935">
    <property type="term" value="P:chemotaxis"/>
    <property type="evidence" value="ECO:0007669"/>
    <property type="project" value="InterPro"/>
</dbReference>
<keyword evidence="3" id="KW-0813">Transport</keyword>
<keyword evidence="11" id="KW-0282">Flagellum</keyword>
<dbReference type="GO" id="GO:0071978">
    <property type="term" value="P:bacterial-type flagellum-dependent swarming motility"/>
    <property type="evidence" value="ECO:0007669"/>
    <property type="project" value="InterPro"/>
</dbReference>
<evidence type="ECO:0000259" key="10">
    <source>
        <dbReference type="Pfam" id="PF01618"/>
    </source>
</evidence>
<keyword evidence="4" id="KW-1003">Cell membrane</keyword>
<accession>A0A6F8PTP4</accession>